<dbReference type="EMBL" id="SGWZ01000004">
    <property type="protein sequence ID" value="RZS67461.1"/>
    <property type="molecule type" value="Genomic_DNA"/>
</dbReference>
<accession>A0A4Q7MH37</accession>
<reference evidence="2 3" key="1">
    <citation type="submission" date="2019-02" db="EMBL/GenBank/DDBJ databases">
        <title>Genomic Encyclopedia of Type Strains, Phase IV (KMG-IV): sequencing the most valuable type-strain genomes for metagenomic binning, comparative biology and taxonomic classification.</title>
        <authorList>
            <person name="Goeker M."/>
        </authorList>
    </citation>
    <scope>NUCLEOTIDE SEQUENCE [LARGE SCALE GENOMIC DNA]</scope>
    <source>
        <strain evidence="2 3">DSM 16618</strain>
    </source>
</reference>
<dbReference type="Proteomes" id="UP000292039">
    <property type="component" value="Unassembled WGS sequence"/>
</dbReference>
<evidence type="ECO:0008006" key="4">
    <source>
        <dbReference type="Google" id="ProtNLM"/>
    </source>
</evidence>
<feature type="region of interest" description="Disordered" evidence="1">
    <location>
        <begin position="1"/>
        <end position="47"/>
    </location>
</feature>
<dbReference type="RefSeq" id="WP_130487469.1">
    <property type="nucleotide sequence ID" value="NZ_CBCSEB010000015.1"/>
</dbReference>
<dbReference type="AlphaFoldDB" id="A0A4Q7MH37"/>
<gene>
    <name evidence="2" type="ORF">EV679_2682</name>
</gene>
<comment type="caution">
    <text evidence="2">The sequence shown here is derived from an EMBL/GenBank/DDBJ whole genome shotgun (WGS) entry which is preliminary data.</text>
</comment>
<evidence type="ECO:0000256" key="1">
    <source>
        <dbReference type="SAM" id="MobiDB-lite"/>
    </source>
</evidence>
<protein>
    <recommendedName>
        <fullName evidence="4">Transposase/invertase (TIGR01784 family)</fullName>
    </recommendedName>
</protein>
<name>A0A4Q7MH37_9BURK</name>
<dbReference type="PANTHER" id="PTHR35586:SF1">
    <property type="entry name" value="SLL1691 PROTEIN"/>
    <property type="match status" value="1"/>
</dbReference>
<organism evidence="2 3">
    <name type="scientific">Kerstersia gyiorum</name>
    <dbReference type="NCBI Taxonomy" id="206506"/>
    <lineage>
        <taxon>Bacteria</taxon>
        <taxon>Pseudomonadati</taxon>
        <taxon>Pseudomonadota</taxon>
        <taxon>Betaproteobacteria</taxon>
        <taxon>Burkholderiales</taxon>
        <taxon>Alcaligenaceae</taxon>
        <taxon>Kerstersia</taxon>
    </lineage>
</organism>
<evidence type="ECO:0000313" key="2">
    <source>
        <dbReference type="EMBL" id="RZS67461.1"/>
    </source>
</evidence>
<sequence length="392" mass="44273">MPSPSPTSPAGSQATNTNPPPDAASRSPFATRPGIKPRHPDMPRRPYQCLPFPVRMLHAPTHTEATSPPTAHTSPGTDFDGHWKDALASLLAPCMALFWPDLHDAVDWNSPLDFLDKELRALNPGRRRNRRYPDKLVRVRLRNGAPALMLLHVEIQQRLASHFAKRMYSYFARLYETYPDTPILQFAIITRSPGRASHLHYDYAPEGKDFLSLAYRVPVVHLQSWADQENELQARAPDNPFAVVVLAELAAAARRDAPQVRLEAKTRLVRNLYQYGWPAARVRQLFLFIDGILALPPALDEQFWQSLANFEEERNVAYISSVERIGIKKGLTQGLETGRHEGMAGLLREQLEVRFGPLSAADLQRLQLADGTTLRAWGRRLLDARTLEGIWH</sequence>
<evidence type="ECO:0000313" key="3">
    <source>
        <dbReference type="Proteomes" id="UP000292039"/>
    </source>
</evidence>
<proteinExistence type="predicted"/>
<feature type="compositionally biased region" description="Polar residues" evidence="1">
    <location>
        <begin position="8"/>
        <end position="17"/>
    </location>
</feature>
<dbReference type="PANTHER" id="PTHR35586">
    <property type="entry name" value="SLL1691 PROTEIN"/>
    <property type="match status" value="1"/>
</dbReference>